<organism evidence="3 4">
    <name type="scientific">Cryptococcus amylolentus CBS 6039</name>
    <dbReference type="NCBI Taxonomy" id="1295533"/>
    <lineage>
        <taxon>Eukaryota</taxon>
        <taxon>Fungi</taxon>
        <taxon>Dikarya</taxon>
        <taxon>Basidiomycota</taxon>
        <taxon>Agaricomycotina</taxon>
        <taxon>Tremellomycetes</taxon>
        <taxon>Tremellales</taxon>
        <taxon>Cryptococcaceae</taxon>
        <taxon>Cryptococcus</taxon>
    </lineage>
</organism>
<dbReference type="STRING" id="1295533.A0A1E3HDX6"/>
<gene>
    <name evidence="3" type="ORF">L202_06910</name>
</gene>
<dbReference type="InterPro" id="IPR002885">
    <property type="entry name" value="PPR_rpt"/>
</dbReference>
<evidence type="ECO:0008006" key="5">
    <source>
        <dbReference type="Google" id="ProtNLM"/>
    </source>
</evidence>
<feature type="repeat" description="PPR" evidence="1">
    <location>
        <begin position="712"/>
        <end position="747"/>
    </location>
</feature>
<dbReference type="RefSeq" id="XP_018990319.1">
    <property type="nucleotide sequence ID" value="XM_019141512.1"/>
</dbReference>
<dbReference type="PROSITE" id="PS51375">
    <property type="entry name" value="PPR"/>
    <property type="match status" value="1"/>
</dbReference>
<dbReference type="Proteomes" id="UP000094065">
    <property type="component" value="Unassembled WGS sequence"/>
</dbReference>
<dbReference type="EMBL" id="AWGJ01000011">
    <property type="protein sequence ID" value="ODN74538.1"/>
    <property type="molecule type" value="Genomic_DNA"/>
</dbReference>
<sequence length="808" mass="90540">MPFRARCNPAAILQRRNAALLLRPDSVRISSVVTPLVAPRHQVQQYRYSSSSSPLQSPFSSFFSRIRRADTPETASKEFTDALVSCDINALGTAYYTIGKAAQPAQWISEQQLLASMRALAEKTGKSPRGLRLLRRMYDDVSRRFGYSKESAYDEAMILGLIRAGAVKEAIDLAAKLKEEAVDWRAMLQATLRSGGAVEYEHVARIVEPFQRQASLSHDDYRLLLKVLHTYPDQSDSSQLVALQKDMAARGIALDKSLQAVITSVYIALGDLEGSRDIIQKWSLLSTEEYELDMWDAIVSHHIATNDVPKLHEVVGKMRDAGIKIPQRALLVLATACLDGYIDSKSRVGYRDAAAAIDEVGQLSGDLPGTEVWTGVIQHYLDKVDERDSLDVALQLFDESQGRGIPLTAELVRTMIVPLCSSRKGQYTEDALRIYDEYMTFALNSELEVETVRRRFAGVYEKLFYACARASPPPMASVIRLLDDMRTLSIDFTPSNLISWLVLLMRASPDHNAAFTLYSNFHSLNPAAIDEEGYNVILTNFLGLKWEGRGEAHAPPDMFVSIMKDMARAGYQPSSHALTSLLKTYGHTATRLRRSSRRPALSPEDPLSRLGSSISSIHTLIKLDPLLPPDIPLLTSLMDAYNRIGSTFEAFEVWDEIVQRRGREEERRGKEGVREIYKPAINVMLDTCGWSYQLAKARKSWSWARRFGLAFDKKHYEAWVECLCRCGSLSEAADVVLDQMGKEDGVPRADRDTLRLLCKFGRKERDQGKQVAVAEEVLNRVKEAYPGWWDELKQESGGKGRKGQAGSQ</sequence>
<dbReference type="GO" id="GO:0003729">
    <property type="term" value="F:mRNA binding"/>
    <property type="evidence" value="ECO:0007669"/>
    <property type="project" value="TreeGrafter"/>
</dbReference>
<dbReference type="Gene3D" id="1.25.40.10">
    <property type="entry name" value="Tetratricopeptide repeat domain"/>
    <property type="match status" value="2"/>
</dbReference>
<feature type="region of interest" description="Disordered" evidence="2">
    <location>
        <begin position="589"/>
        <end position="608"/>
    </location>
</feature>
<accession>A0A1E3HDX6</accession>
<protein>
    <recommendedName>
        <fullName evidence="5">Pentacotripeptide-repeat region of PRORP domain-containing protein</fullName>
    </recommendedName>
</protein>
<dbReference type="OrthoDB" id="185373at2759"/>
<proteinExistence type="predicted"/>
<dbReference type="InterPro" id="IPR011990">
    <property type="entry name" value="TPR-like_helical_dom_sf"/>
</dbReference>
<evidence type="ECO:0000256" key="1">
    <source>
        <dbReference type="PROSITE-ProRule" id="PRU00708"/>
    </source>
</evidence>
<dbReference type="PANTHER" id="PTHR47938:SF35">
    <property type="entry name" value="PENTATRICOPEPTIDE REPEAT-CONTAINING PROTEIN 4, MITOCHONDRIAL-RELATED"/>
    <property type="match status" value="1"/>
</dbReference>
<evidence type="ECO:0000313" key="4">
    <source>
        <dbReference type="Proteomes" id="UP000094065"/>
    </source>
</evidence>
<reference evidence="3 4" key="1">
    <citation type="submission" date="2016-06" db="EMBL/GenBank/DDBJ databases">
        <title>Evolution of pathogenesis and genome organization in the Tremellales.</title>
        <authorList>
            <person name="Cuomo C."/>
            <person name="Litvintseva A."/>
            <person name="Heitman J."/>
            <person name="Chen Y."/>
            <person name="Sun S."/>
            <person name="Springer D."/>
            <person name="Dromer F."/>
            <person name="Young S."/>
            <person name="Zeng Q."/>
            <person name="Chapman S."/>
            <person name="Gujja S."/>
            <person name="Saif S."/>
            <person name="Birren B."/>
        </authorList>
    </citation>
    <scope>NUCLEOTIDE SEQUENCE [LARGE SCALE GENOMIC DNA]</scope>
    <source>
        <strain evidence="3 4">CBS 6039</strain>
    </source>
</reference>
<dbReference type="Pfam" id="PF01535">
    <property type="entry name" value="PPR"/>
    <property type="match status" value="1"/>
</dbReference>
<name>A0A1E3HDX6_9TREE</name>
<evidence type="ECO:0000313" key="3">
    <source>
        <dbReference type="EMBL" id="ODN74538.1"/>
    </source>
</evidence>
<evidence type="ECO:0000256" key="2">
    <source>
        <dbReference type="SAM" id="MobiDB-lite"/>
    </source>
</evidence>
<dbReference type="PANTHER" id="PTHR47938">
    <property type="entry name" value="RESPIRATORY COMPLEX I CHAPERONE (CIA84), PUTATIVE (AFU_ORTHOLOGUE AFUA_2G06020)-RELATED"/>
    <property type="match status" value="1"/>
</dbReference>
<dbReference type="GeneID" id="30158219"/>
<dbReference type="GO" id="GO:0140053">
    <property type="term" value="P:mitochondrial gene expression"/>
    <property type="evidence" value="ECO:0007669"/>
    <property type="project" value="TreeGrafter"/>
</dbReference>
<dbReference type="AlphaFoldDB" id="A0A1E3HDX6"/>
<comment type="caution">
    <text evidence="3">The sequence shown here is derived from an EMBL/GenBank/DDBJ whole genome shotgun (WGS) entry which is preliminary data.</text>
</comment>
<keyword evidence="4" id="KW-1185">Reference proteome</keyword>
<dbReference type="GO" id="GO:0005739">
    <property type="term" value="C:mitochondrion"/>
    <property type="evidence" value="ECO:0007669"/>
    <property type="project" value="TreeGrafter"/>
</dbReference>